<comment type="caution">
    <text evidence="1">The sequence shown here is derived from an EMBL/GenBank/DDBJ whole genome shotgun (WGS) entry which is preliminary data.</text>
</comment>
<proteinExistence type="predicted"/>
<dbReference type="Proteomes" id="UP000224567">
    <property type="component" value="Unassembled WGS sequence"/>
</dbReference>
<reference evidence="2" key="2">
    <citation type="journal article" date="2017" name="J. Anim. Genet.">
        <title>Multiple reference genome sequences of hot pepper reveal the massive evolution of plant disease resistance genes by retroduplication.</title>
        <authorList>
            <person name="Kim S."/>
            <person name="Park J."/>
            <person name="Yeom S.-I."/>
            <person name="Kim Y.-M."/>
            <person name="Seo E."/>
            <person name="Kim K.-T."/>
            <person name="Kim M.-S."/>
            <person name="Lee J.M."/>
            <person name="Cheong K."/>
            <person name="Shin H.-S."/>
            <person name="Kim S.-B."/>
            <person name="Han K."/>
            <person name="Lee J."/>
            <person name="Park M."/>
            <person name="Lee H.-A."/>
            <person name="Lee H.-Y."/>
            <person name="Lee Y."/>
            <person name="Oh S."/>
            <person name="Lee J.H."/>
            <person name="Choi E."/>
            <person name="Choi E."/>
            <person name="Lee S.E."/>
            <person name="Jeon J."/>
            <person name="Kim H."/>
            <person name="Choi G."/>
            <person name="Song H."/>
            <person name="Lee J."/>
            <person name="Lee S.-C."/>
            <person name="Kwon J.-K."/>
            <person name="Lee H.-Y."/>
            <person name="Koo N."/>
            <person name="Hong Y."/>
            <person name="Kim R.W."/>
            <person name="Kang W.-H."/>
            <person name="Huh J.H."/>
            <person name="Kang B.-C."/>
            <person name="Yang T.-J."/>
            <person name="Lee Y.-H."/>
            <person name="Bennetzen J.L."/>
            <person name="Choi D."/>
        </authorList>
    </citation>
    <scope>NUCLEOTIDE SEQUENCE [LARGE SCALE GENOMIC DNA]</scope>
    <source>
        <strain evidence="2">cv. PBC81</strain>
    </source>
</reference>
<gene>
    <name evidence="1" type="ORF">CQW23_00922</name>
</gene>
<dbReference type="EMBL" id="MLFT02000001">
    <property type="protein sequence ID" value="PHT58559.1"/>
    <property type="molecule type" value="Genomic_DNA"/>
</dbReference>
<protein>
    <submittedName>
        <fullName evidence="1">Uncharacterized protein</fullName>
    </submittedName>
</protein>
<reference evidence="1 2" key="1">
    <citation type="journal article" date="2017" name="Genome Biol.">
        <title>New reference genome sequences of hot pepper reveal the massive evolution of plant disease-resistance genes by retroduplication.</title>
        <authorList>
            <person name="Kim S."/>
            <person name="Park J."/>
            <person name="Yeom S.I."/>
            <person name="Kim Y.M."/>
            <person name="Seo E."/>
            <person name="Kim K.T."/>
            <person name="Kim M.S."/>
            <person name="Lee J.M."/>
            <person name="Cheong K."/>
            <person name="Shin H.S."/>
            <person name="Kim S.B."/>
            <person name="Han K."/>
            <person name="Lee J."/>
            <person name="Park M."/>
            <person name="Lee H.A."/>
            <person name="Lee H.Y."/>
            <person name="Lee Y."/>
            <person name="Oh S."/>
            <person name="Lee J.H."/>
            <person name="Choi E."/>
            <person name="Choi E."/>
            <person name="Lee S.E."/>
            <person name="Jeon J."/>
            <person name="Kim H."/>
            <person name="Choi G."/>
            <person name="Song H."/>
            <person name="Lee J."/>
            <person name="Lee S.C."/>
            <person name="Kwon J.K."/>
            <person name="Lee H.Y."/>
            <person name="Koo N."/>
            <person name="Hong Y."/>
            <person name="Kim R.W."/>
            <person name="Kang W.H."/>
            <person name="Huh J.H."/>
            <person name="Kang B.C."/>
            <person name="Yang T.J."/>
            <person name="Lee Y.H."/>
            <person name="Bennetzen J.L."/>
            <person name="Choi D."/>
        </authorList>
    </citation>
    <scope>NUCLEOTIDE SEQUENCE [LARGE SCALE GENOMIC DNA]</scope>
    <source>
        <strain evidence="2">cv. PBC81</strain>
    </source>
</reference>
<dbReference type="STRING" id="33114.A0A2G2XM78"/>
<keyword evidence="2" id="KW-1185">Reference proteome</keyword>
<accession>A0A2G2XM78</accession>
<organism evidence="1 2">
    <name type="scientific">Capsicum baccatum</name>
    <name type="common">Peruvian pepper</name>
    <dbReference type="NCBI Taxonomy" id="33114"/>
    <lineage>
        <taxon>Eukaryota</taxon>
        <taxon>Viridiplantae</taxon>
        <taxon>Streptophyta</taxon>
        <taxon>Embryophyta</taxon>
        <taxon>Tracheophyta</taxon>
        <taxon>Spermatophyta</taxon>
        <taxon>Magnoliopsida</taxon>
        <taxon>eudicotyledons</taxon>
        <taxon>Gunneridae</taxon>
        <taxon>Pentapetalae</taxon>
        <taxon>asterids</taxon>
        <taxon>lamiids</taxon>
        <taxon>Solanales</taxon>
        <taxon>Solanaceae</taxon>
        <taxon>Solanoideae</taxon>
        <taxon>Capsiceae</taxon>
        <taxon>Capsicum</taxon>
    </lineage>
</organism>
<sequence length="95" mass="10228">MILHVILTAEELSTARDTKKVDNNPYAFIRANMFNMPKSTTVEPFRNNTPKISAPIGAATDDELSPALGTTPADELESGFALMPVVGAPLGHFEL</sequence>
<evidence type="ECO:0000313" key="1">
    <source>
        <dbReference type="EMBL" id="PHT58559.1"/>
    </source>
</evidence>
<evidence type="ECO:0000313" key="2">
    <source>
        <dbReference type="Proteomes" id="UP000224567"/>
    </source>
</evidence>
<name>A0A2G2XM78_CAPBA</name>
<dbReference type="AlphaFoldDB" id="A0A2G2XM78"/>